<accession>A0ABS2SZ27</accession>
<comment type="caution">
    <text evidence="9">The sequence shown here is derived from an EMBL/GenBank/DDBJ whole genome shotgun (WGS) entry which is preliminary data.</text>
</comment>
<feature type="transmembrane region" description="Helical" evidence="7">
    <location>
        <begin position="80"/>
        <end position="105"/>
    </location>
</feature>
<dbReference type="PANTHER" id="PTHR30043">
    <property type="entry name" value="PHOSPHONATES TRANSPORT SYSTEM PERMEASE PROTEIN"/>
    <property type="match status" value="1"/>
</dbReference>
<feature type="transmembrane region" description="Helical" evidence="7">
    <location>
        <begin position="212"/>
        <end position="233"/>
    </location>
</feature>
<organism evidence="9 10">
    <name type="scientific">Shouchella xiaoxiensis</name>
    <dbReference type="NCBI Taxonomy" id="766895"/>
    <lineage>
        <taxon>Bacteria</taxon>
        <taxon>Bacillati</taxon>
        <taxon>Bacillota</taxon>
        <taxon>Bacilli</taxon>
        <taxon>Bacillales</taxon>
        <taxon>Bacillaceae</taxon>
        <taxon>Shouchella</taxon>
    </lineage>
</organism>
<dbReference type="PROSITE" id="PS50928">
    <property type="entry name" value="ABC_TM1"/>
    <property type="match status" value="1"/>
</dbReference>
<keyword evidence="6 7" id="KW-0472">Membrane</keyword>
<comment type="similarity">
    <text evidence="7">Belongs to the binding-protein-dependent transport system permease family.</text>
</comment>
<comment type="subcellular location">
    <subcellularLocation>
        <location evidence="1 7">Cell membrane</location>
        <topology evidence="1 7">Multi-pass membrane protein</topology>
    </subcellularLocation>
</comment>
<keyword evidence="5 7" id="KW-1133">Transmembrane helix</keyword>
<evidence type="ECO:0000259" key="8">
    <source>
        <dbReference type="PROSITE" id="PS50928"/>
    </source>
</evidence>
<feature type="domain" description="ABC transmembrane type-1" evidence="8">
    <location>
        <begin position="74"/>
        <end position="257"/>
    </location>
</feature>
<evidence type="ECO:0000256" key="2">
    <source>
        <dbReference type="ARBA" id="ARBA00022448"/>
    </source>
</evidence>
<dbReference type="InterPro" id="IPR000515">
    <property type="entry name" value="MetI-like"/>
</dbReference>
<dbReference type="PANTHER" id="PTHR30043:SF1">
    <property type="entry name" value="ABC TRANSPORT SYSTEM PERMEASE PROTEIN P69"/>
    <property type="match status" value="1"/>
</dbReference>
<dbReference type="EMBL" id="JAFBCV010000009">
    <property type="protein sequence ID" value="MBM7839694.1"/>
    <property type="molecule type" value="Genomic_DNA"/>
</dbReference>
<dbReference type="RefSeq" id="WP_239586741.1">
    <property type="nucleotide sequence ID" value="NZ_JAFBCV010000009.1"/>
</dbReference>
<evidence type="ECO:0000256" key="5">
    <source>
        <dbReference type="ARBA" id="ARBA00022989"/>
    </source>
</evidence>
<protein>
    <submittedName>
        <fullName evidence="9">Phosphonate transport system permease protein</fullName>
    </submittedName>
</protein>
<feature type="transmembrane region" description="Helical" evidence="7">
    <location>
        <begin position="184"/>
        <end position="205"/>
    </location>
</feature>
<evidence type="ECO:0000256" key="4">
    <source>
        <dbReference type="ARBA" id="ARBA00022692"/>
    </source>
</evidence>
<sequence>MTERQNAHMPPRFKRPPLLAWFGWLVFLTLFIMGIQHGGVSIDRLSTGFVNMIHFISTAFPPDPSRFSSISAAMYETFQIALVGTVFGVIISLPVALLASANTTIHPLVGYATKGFVSVLRTIPDLVWALIFVISIGLGPLAGILTITVDTIGFCARFFSERIEEIEKGPSEALESTGGSKLGVMSGAILPIGFASFVGTSLFSVEKAVRSAVILGLVGAGGIGVELSTSMTLRRFDEALMIIILILVVVIAVEQVSQRIRKRLI</sequence>
<dbReference type="SUPFAM" id="SSF161098">
    <property type="entry name" value="MetI-like"/>
    <property type="match status" value="1"/>
</dbReference>
<evidence type="ECO:0000256" key="6">
    <source>
        <dbReference type="ARBA" id="ARBA00023136"/>
    </source>
</evidence>
<evidence type="ECO:0000256" key="1">
    <source>
        <dbReference type="ARBA" id="ARBA00004651"/>
    </source>
</evidence>
<dbReference type="NCBIfam" id="TIGR01097">
    <property type="entry name" value="PhnE"/>
    <property type="match status" value="1"/>
</dbReference>
<keyword evidence="2 7" id="KW-0813">Transport</keyword>
<name>A0ABS2SZ27_9BACI</name>
<feature type="transmembrane region" description="Helical" evidence="7">
    <location>
        <begin position="239"/>
        <end position="257"/>
    </location>
</feature>
<dbReference type="Pfam" id="PF00528">
    <property type="entry name" value="BPD_transp_1"/>
    <property type="match status" value="1"/>
</dbReference>
<dbReference type="InterPro" id="IPR005769">
    <property type="entry name" value="PhnE/PtxC"/>
</dbReference>
<keyword evidence="3" id="KW-1003">Cell membrane</keyword>
<feature type="transmembrane region" description="Helical" evidence="7">
    <location>
        <begin position="126"/>
        <end position="149"/>
    </location>
</feature>
<gene>
    <name evidence="9" type="ORF">JOC54_002974</name>
</gene>
<evidence type="ECO:0000256" key="7">
    <source>
        <dbReference type="RuleBase" id="RU363032"/>
    </source>
</evidence>
<dbReference type="Gene3D" id="1.10.3720.10">
    <property type="entry name" value="MetI-like"/>
    <property type="match status" value="1"/>
</dbReference>
<evidence type="ECO:0000313" key="10">
    <source>
        <dbReference type="Proteomes" id="UP001179280"/>
    </source>
</evidence>
<evidence type="ECO:0000313" key="9">
    <source>
        <dbReference type="EMBL" id="MBM7839694.1"/>
    </source>
</evidence>
<feature type="transmembrane region" description="Helical" evidence="7">
    <location>
        <begin position="18"/>
        <end position="35"/>
    </location>
</feature>
<evidence type="ECO:0000256" key="3">
    <source>
        <dbReference type="ARBA" id="ARBA00022475"/>
    </source>
</evidence>
<dbReference type="InterPro" id="IPR035906">
    <property type="entry name" value="MetI-like_sf"/>
</dbReference>
<proteinExistence type="inferred from homology"/>
<keyword evidence="4 7" id="KW-0812">Transmembrane</keyword>
<reference evidence="9" key="1">
    <citation type="submission" date="2021-01" db="EMBL/GenBank/DDBJ databases">
        <title>Genomic Encyclopedia of Type Strains, Phase IV (KMG-IV): sequencing the most valuable type-strain genomes for metagenomic binning, comparative biology and taxonomic classification.</title>
        <authorList>
            <person name="Goeker M."/>
        </authorList>
    </citation>
    <scope>NUCLEOTIDE SEQUENCE</scope>
    <source>
        <strain evidence="9">DSM 21943</strain>
    </source>
</reference>
<dbReference type="Proteomes" id="UP001179280">
    <property type="component" value="Unassembled WGS sequence"/>
</dbReference>
<keyword evidence="10" id="KW-1185">Reference proteome</keyword>